<dbReference type="Pfam" id="PF03476">
    <property type="entry name" value="MOSC_N"/>
    <property type="match status" value="1"/>
</dbReference>
<feature type="active site" evidence="4">
    <location>
        <position position="469"/>
    </location>
</feature>
<sequence>MIALIITTAALLMAANFIHKLTSQFLTSSPHPVPATNTTTADVEYPSPLSPKGSSGWSLPFLVDDYNGRLDSIRQSEYPQLFEPASLAEASSTVPQLKTVFLDHAGSTLYAASHIRAHADGMLSHIPANPHSRHAESQWTQAKIDYARDRLLAFFGTSAREYAVVFTANATAAIRIAGELAPMDPAGGVFCYTQAAHTSVVGLRNIAAEKGVSVRPAAFSDIYDIVAPQNTHGCSLLAYPAQCNFSGEKFSLDVAERIHQLYKDAPQDNGTDGHLPWWVLVDAASYAATSPLSLDVLPVAPDFIAVSMYKIFGAPTGLGALLIKRSSIPYLSSKRHFFGGGTVTGVVFDRQWQRFRHDVESRLEDGTVNFQDIISLHHALDAYERNYGSIHTVNHHIQSVTRYSVAKLQSLRHSNGMPICQIYGHSGGSDFGPVIAFNVKDAQTRFVGYVEVERLAVMFGIALRSGRFCNPGAAQRWLELDSDDIVRFSSLGFVCGDDHDLVNGRPLGALRISFGAMTSKLDVDLFADFLVRHFKDYMALDCKDSDFCTSSSINAGALSSDEIDSSKAIESSSPASAITISSQVDNTLQIEIDQVAIYPVKSCHGWTVPANMNWEVTRYGLKFDRSFIIMRENSTFPMQQKRNPKMALIRTAIDVQRLILTLEFPGLPPLEISLCADDLCLQGMESRVCGDSMHVSRIMSDEISSWLSSALSVSCYLACDQRLLWANTACGLGELSDMLSDSATIDSADIVYPSCNRRANISFANEAQILLVTLESAQQVEDWIAEDSSISSTSPASLEIIDVDPMQYRPNIIVKSTSAEKSRAIQPFEELDWSSLSIGPGMTLDVSGPCTRCKMISIDQNSAKTLKTPYSTLARRMRIDGKVVFGIYLDLVLEGENNPFTISSGKTFNVVPAYTRISALKKAFI</sequence>
<accession>A0A9W8GES8</accession>
<keyword evidence="5" id="KW-0732">Signal</keyword>
<protein>
    <recommendedName>
        <fullName evidence="4">Molybdenum cofactor sulfurase</fullName>
        <shortName evidence="4">MCS</shortName>
        <shortName evidence="4">MOS</shortName>
        <shortName evidence="4">MoCo sulfurase</shortName>
        <ecNumber evidence="4">2.8.1.9</ecNumber>
    </recommendedName>
    <alternativeName>
        <fullName evidence="4">Molybdenum cofactor sulfurtransferase</fullName>
    </alternativeName>
</protein>
<dbReference type="GO" id="GO:0008265">
    <property type="term" value="F:molybdenum cofactor sulfurtransferase activity"/>
    <property type="evidence" value="ECO:0007669"/>
    <property type="project" value="UniProtKB-UniRule"/>
</dbReference>
<dbReference type="GO" id="GO:0030151">
    <property type="term" value="F:molybdenum ion binding"/>
    <property type="evidence" value="ECO:0007669"/>
    <property type="project" value="UniProtKB-UniRule"/>
</dbReference>
<dbReference type="InterPro" id="IPR015424">
    <property type="entry name" value="PyrdxlP-dep_Trfase"/>
</dbReference>
<dbReference type="HAMAP" id="MF_03050">
    <property type="entry name" value="MOCOS"/>
    <property type="match status" value="1"/>
</dbReference>
<dbReference type="Pfam" id="PF03473">
    <property type="entry name" value="MOSC"/>
    <property type="match status" value="1"/>
</dbReference>
<keyword evidence="3 4" id="KW-0501">Molybdenum cofactor biosynthesis</keyword>
<dbReference type="InterPro" id="IPR005303">
    <property type="entry name" value="MOCOS_middle"/>
</dbReference>
<dbReference type="PANTHER" id="PTHR14237">
    <property type="entry name" value="MOLYBDOPTERIN COFACTOR SULFURASE MOSC"/>
    <property type="match status" value="1"/>
</dbReference>
<keyword evidence="1 4" id="KW-0808">Transferase</keyword>
<comment type="function">
    <text evidence="4">Sulfurates the molybdenum cofactor. Sulfation of molybdenum is essential for xanthine dehydrogenase (XDH) and aldehyde oxidase (ADO) enzymes in which molybdenum cofactor is liganded by 1 oxygen and 1 sulfur atom in active form.</text>
</comment>
<feature type="domain" description="MOSC" evidence="6">
    <location>
        <begin position="743"/>
        <end position="911"/>
    </location>
</feature>
<comment type="caution">
    <text evidence="7">The sequence shown here is derived from an EMBL/GenBank/DDBJ whole genome shotgun (WGS) entry which is preliminary data.</text>
</comment>
<dbReference type="InterPro" id="IPR028886">
    <property type="entry name" value="MoCo_sulfurase"/>
</dbReference>
<dbReference type="AlphaFoldDB" id="A0A9W8GES8"/>
<dbReference type="InterPro" id="IPR015421">
    <property type="entry name" value="PyrdxlP-dep_Trfase_major"/>
</dbReference>
<proteinExistence type="inferred from homology"/>
<dbReference type="Gene3D" id="3.40.640.10">
    <property type="entry name" value="Type I PLP-dependent aspartate aminotransferase-like (Major domain)"/>
    <property type="match status" value="1"/>
</dbReference>
<dbReference type="GO" id="GO:0030170">
    <property type="term" value="F:pyridoxal phosphate binding"/>
    <property type="evidence" value="ECO:0007669"/>
    <property type="project" value="UniProtKB-UniRule"/>
</dbReference>
<reference evidence="7" key="1">
    <citation type="submission" date="2022-07" db="EMBL/GenBank/DDBJ databases">
        <title>Phylogenomic reconstructions and comparative analyses of Kickxellomycotina fungi.</title>
        <authorList>
            <person name="Reynolds N.K."/>
            <person name="Stajich J.E."/>
            <person name="Barry K."/>
            <person name="Grigoriev I.V."/>
            <person name="Crous P."/>
            <person name="Smith M.E."/>
        </authorList>
    </citation>
    <scope>NUCLEOTIDE SEQUENCE</scope>
    <source>
        <strain evidence="7">NRRL 3115</strain>
    </source>
</reference>
<comment type="catalytic activity">
    <reaction evidence="4">
        <text>Mo-molybdopterin + L-cysteine + AH2 = thio-Mo-molybdopterin + L-alanine + A + H2O</text>
        <dbReference type="Rhea" id="RHEA:42636"/>
        <dbReference type="ChEBI" id="CHEBI:13193"/>
        <dbReference type="ChEBI" id="CHEBI:15377"/>
        <dbReference type="ChEBI" id="CHEBI:17499"/>
        <dbReference type="ChEBI" id="CHEBI:35235"/>
        <dbReference type="ChEBI" id="CHEBI:57972"/>
        <dbReference type="ChEBI" id="CHEBI:71302"/>
        <dbReference type="ChEBI" id="CHEBI:82685"/>
        <dbReference type="EC" id="2.8.1.9"/>
    </reaction>
</comment>
<name>A0A9W8GES8_9FUNG</name>
<dbReference type="InterPro" id="IPR000192">
    <property type="entry name" value="Aminotrans_V_dom"/>
</dbReference>
<comment type="similarity">
    <text evidence="4">Belongs to the class-V pyridoxal-phosphate-dependent aminotransferase family. MOCOS subfamily.</text>
</comment>
<dbReference type="OrthoDB" id="10264306at2759"/>
<dbReference type="Pfam" id="PF00266">
    <property type="entry name" value="Aminotran_5"/>
    <property type="match status" value="1"/>
</dbReference>
<dbReference type="InterPro" id="IPR005302">
    <property type="entry name" value="MoCF_Sase_C"/>
</dbReference>
<feature type="modified residue" description="N6-(pyridoxal phosphate)lysine" evidence="4">
    <location>
        <position position="310"/>
    </location>
</feature>
<dbReference type="Proteomes" id="UP001151518">
    <property type="component" value="Unassembled WGS sequence"/>
</dbReference>
<dbReference type="SUPFAM" id="SSF53383">
    <property type="entry name" value="PLP-dependent transferases"/>
    <property type="match status" value="1"/>
</dbReference>
<comment type="cofactor">
    <cofactor evidence="4">
        <name>pyridoxal 5'-phosphate</name>
        <dbReference type="ChEBI" id="CHEBI:597326"/>
    </cofactor>
</comment>
<evidence type="ECO:0000256" key="5">
    <source>
        <dbReference type="SAM" id="SignalP"/>
    </source>
</evidence>
<evidence type="ECO:0000256" key="4">
    <source>
        <dbReference type="HAMAP-Rule" id="MF_03050"/>
    </source>
</evidence>
<dbReference type="GO" id="GO:0006777">
    <property type="term" value="P:Mo-molybdopterin cofactor biosynthetic process"/>
    <property type="evidence" value="ECO:0007669"/>
    <property type="project" value="UniProtKB-UniRule"/>
</dbReference>
<feature type="signal peptide" evidence="5">
    <location>
        <begin position="1"/>
        <end position="23"/>
    </location>
</feature>
<gene>
    <name evidence="7" type="ORF">GGI25_000373</name>
</gene>
<evidence type="ECO:0000256" key="2">
    <source>
        <dbReference type="ARBA" id="ARBA00022898"/>
    </source>
</evidence>
<evidence type="ECO:0000256" key="1">
    <source>
        <dbReference type="ARBA" id="ARBA00022679"/>
    </source>
</evidence>
<evidence type="ECO:0000313" key="8">
    <source>
        <dbReference type="Proteomes" id="UP001151518"/>
    </source>
</evidence>
<dbReference type="GO" id="GO:0016829">
    <property type="term" value="F:lyase activity"/>
    <property type="evidence" value="ECO:0007669"/>
    <property type="project" value="UniProtKB-UniRule"/>
</dbReference>
<dbReference type="EC" id="2.8.1.9" evidence="4"/>
<dbReference type="EMBL" id="JANBTW010000003">
    <property type="protein sequence ID" value="KAJ2680738.1"/>
    <property type="molecule type" value="Genomic_DNA"/>
</dbReference>
<dbReference type="PANTHER" id="PTHR14237:SF80">
    <property type="entry name" value="MOLYBDENUM COFACTOR SULFURASE"/>
    <property type="match status" value="1"/>
</dbReference>
<organism evidence="7 8">
    <name type="scientific">Coemansia spiralis</name>
    <dbReference type="NCBI Taxonomy" id="417178"/>
    <lineage>
        <taxon>Eukaryota</taxon>
        <taxon>Fungi</taxon>
        <taxon>Fungi incertae sedis</taxon>
        <taxon>Zoopagomycota</taxon>
        <taxon>Kickxellomycotina</taxon>
        <taxon>Kickxellomycetes</taxon>
        <taxon>Kickxellales</taxon>
        <taxon>Kickxellaceae</taxon>
        <taxon>Coemansia</taxon>
    </lineage>
</organism>
<evidence type="ECO:0000259" key="6">
    <source>
        <dbReference type="PROSITE" id="PS51340"/>
    </source>
</evidence>
<evidence type="ECO:0000256" key="3">
    <source>
        <dbReference type="ARBA" id="ARBA00023150"/>
    </source>
</evidence>
<keyword evidence="2 4" id="KW-0663">Pyridoxal phosphate</keyword>
<feature type="chain" id="PRO_5040746992" description="Molybdenum cofactor sulfurase" evidence="5">
    <location>
        <begin position="24"/>
        <end position="925"/>
    </location>
</feature>
<evidence type="ECO:0000313" key="7">
    <source>
        <dbReference type="EMBL" id="KAJ2680738.1"/>
    </source>
</evidence>
<dbReference type="SUPFAM" id="SSF141673">
    <property type="entry name" value="MOSC N-terminal domain-like"/>
    <property type="match status" value="1"/>
</dbReference>
<dbReference type="PROSITE" id="PS51340">
    <property type="entry name" value="MOSC"/>
    <property type="match status" value="1"/>
</dbReference>